<keyword evidence="2" id="KW-1185">Reference proteome</keyword>
<name>A0A429ZNW6_9ENTE</name>
<protein>
    <submittedName>
        <fullName evidence="1">Uncharacterized protein</fullName>
    </submittedName>
</protein>
<reference evidence="1 2" key="1">
    <citation type="submission" date="2017-05" db="EMBL/GenBank/DDBJ databases">
        <title>Vagococcus spp. assemblies.</title>
        <authorList>
            <person name="Gulvik C.A."/>
        </authorList>
    </citation>
    <scope>NUCLEOTIDE SEQUENCE [LARGE SCALE GENOMIC DNA]</scope>
    <source>
        <strain evidence="1 2">SS1994</strain>
    </source>
</reference>
<evidence type="ECO:0000313" key="1">
    <source>
        <dbReference type="EMBL" id="RST95366.1"/>
    </source>
</evidence>
<dbReference type="RefSeq" id="WP_125956765.1">
    <property type="nucleotide sequence ID" value="NZ_JAQEJV010000004.1"/>
</dbReference>
<proteinExistence type="predicted"/>
<accession>A0A429ZNW6</accession>
<dbReference type="OrthoDB" id="9867769at2"/>
<sequence>MITENEKVFNNVKVLFGDIENGIDEYAELKEVVDAFYQDYKELTSNKEKYGDRQVLGINIVLAKHCEDSNVYDIEAEFKTDSIKEENGKVITEFECLMSELKWNSKAEVADRLFKQITADAAINVPVDLFEVYN</sequence>
<evidence type="ECO:0000313" key="2">
    <source>
        <dbReference type="Proteomes" id="UP000288490"/>
    </source>
</evidence>
<comment type="caution">
    <text evidence="1">The sequence shown here is derived from an EMBL/GenBank/DDBJ whole genome shotgun (WGS) entry which is preliminary data.</text>
</comment>
<dbReference type="EMBL" id="NGJT01000004">
    <property type="protein sequence ID" value="RST95366.1"/>
    <property type="molecule type" value="Genomic_DNA"/>
</dbReference>
<gene>
    <name evidence="1" type="ORF">CBF36_03790</name>
</gene>
<organism evidence="1 2">
    <name type="scientific">Vagococcus bubulae</name>
    <dbReference type="NCBI Taxonomy" id="1977868"/>
    <lineage>
        <taxon>Bacteria</taxon>
        <taxon>Bacillati</taxon>
        <taxon>Bacillota</taxon>
        <taxon>Bacilli</taxon>
        <taxon>Lactobacillales</taxon>
        <taxon>Enterococcaceae</taxon>
        <taxon>Vagococcus</taxon>
    </lineage>
</organism>
<dbReference type="AlphaFoldDB" id="A0A429ZNW6"/>
<dbReference type="Proteomes" id="UP000288490">
    <property type="component" value="Unassembled WGS sequence"/>
</dbReference>